<dbReference type="CDD" id="cd03444">
    <property type="entry name" value="Thioesterase_II_repeat1"/>
    <property type="match status" value="1"/>
</dbReference>
<dbReference type="Gene3D" id="2.40.160.210">
    <property type="entry name" value="Acyl-CoA thioesterase, double hotdog domain"/>
    <property type="match status" value="1"/>
</dbReference>
<evidence type="ECO:0000259" key="3">
    <source>
        <dbReference type="Pfam" id="PF13622"/>
    </source>
</evidence>
<dbReference type="EMBL" id="KI968691">
    <property type="protein sequence ID" value="EUN32958.1"/>
    <property type="molecule type" value="Genomic_DNA"/>
</dbReference>
<dbReference type="PANTHER" id="PTHR11066">
    <property type="entry name" value="ACYL-COA THIOESTERASE"/>
    <property type="match status" value="1"/>
</dbReference>
<dbReference type="GeneID" id="26258016"/>
<dbReference type="PANTHER" id="PTHR11066:SF64">
    <property type="entry name" value="ACYL-COA THIOESTERASE (AFU_ORTHOLOGUE AFUA_1G12060)"/>
    <property type="match status" value="1"/>
</dbReference>
<keyword evidence="2" id="KW-0378">Hydrolase</keyword>
<reference evidence="4 5" key="1">
    <citation type="journal article" date="2013" name="PLoS Genet.">
        <title>Comparative genome structure, secondary metabolite, and effector coding capacity across Cochliobolus pathogens.</title>
        <authorList>
            <person name="Condon B.J."/>
            <person name="Leng Y."/>
            <person name="Wu D."/>
            <person name="Bushley K.E."/>
            <person name="Ohm R.A."/>
            <person name="Otillar R."/>
            <person name="Martin J."/>
            <person name="Schackwitz W."/>
            <person name="Grimwood J."/>
            <person name="MohdZainudin N."/>
            <person name="Xue C."/>
            <person name="Wang R."/>
            <person name="Manning V.A."/>
            <person name="Dhillon B."/>
            <person name="Tu Z.J."/>
            <person name="Steffenson B.J."/>
            <person name="Salamov A."/>
            <person name="Sun H."/>
            <person name="Lowry S."/>
            <person name="LaButti K."/>
            <person name="Han J."/>
            <person name="Copeland A."/>
            <person name="Lindquist E."/>
            <person name="Barry K."/>
            <person name="Schmutz J."/>
            <person name="Baker S.E."/>
            <person name="Ciuffetti L.M."/>
            <person name="Grigoriev I.V."/>
            <person name="Zhong S."/>
            <person name="Turgeon B.G."/>
        </authorList>
    </citation>
    <scope>NUCLEOTIDE SEQUENCE [LARGE SCALE GENOMIC DNA]</scope>
    <source>
        <strain evidence="4 5">FI3</strain>
    </source>
</reference>
<gene>
    <name evidence="4" type="ORF">COCVIDRAFT_83865</name>
</gene>
<keyword evidence="5" id="KW-1185">Reference proteome</keyword>
<dbReference type="Pfam" id="PF13622">
    <property type="entry name" value="4HBT_3"/>
    <property type="match status" value="1"/>
</dbReference>
<dbReference type="OrthoDB" id="68328at2759"/>
<dbReference type="GO" id="GO:0047617">
    <property type="term" value="F:fatty acyl-CoA hydrolase activity"/>
    <property type="evidence" value="ECO:0007669"/>
    <property type="project" value="InterPro"/>
</dbReference>
<dbReference type="GO" id="GO:0005782">
    <property type="term" value="C:peroxisomal matrix"/>
    <property type="evidence" value="ECO:0007669"/>
    <property type="project" value="TreeGrafter"/>
</dbReference>
<dbReference type="GO" id="GO:0006637">
    <property type="term" value="P:acyl-CoA metabolic process"/>
    <property type="evidence" value="ECO:0007669"/>
    <property type="project" value="InterPro"/>
</dbReference>
<organism evidence="4 5">
    <name type="scientific">Bipolaris victoriae (strain FI3)</name>
    <name type="common">Victoria blight of oats agent</name>
    <name type="synonym">Cochliobolus victoriae</name>
    <dbReference type="NCBI Taxonomy" id="930091"/>
    <lineage>
        <taxon>Eukaryota</taxon>
        <taxon>Fungi</taxon>
        <taxon>Dikarya</taxon>
        <taxon>Ascomycota</taxon>
        <taxon>Pezizomycotina</taxon>
        <taxon>Dothideomycetes</taxon>
        <taxon>Pleosporomycetidae</taxon>
        <taxon>Pleosporales</taxon>
        <taxon>Pleosporineae</taxon>
        <taxon>Pleosporaceae</taxon>
        <taxon>Bipolaris</taxon>
    </lineage>
</organism>
<dbReference type="HOGENOM" id="CLU_051867_1_0_1"/>
<dbReference type="InterPro" id="IPR042171">
    <property type="entry name" value="Acyl-CoA_hotdog"/>
</dbReference>
<proteinExistence type="inferred from homology"/>
<evidence type="ECO:0000256" key="1">
    <source>
        <dbReference type="ARBA" id="ARBA00006538"/>
    </source>
</evidence>
<dbReference type="SUPFAM" id="SSF54637">
    <property type="entry name" value="Thioesterase/thiol ester dehydrase-isomerase"/>
    <property type="match status" value="2"/>
</dbReference>
<dbReference type="InterPro" id="IPR029069">
    <property type="entry name" value="HotDog_dom_sf"/>
</dbReference>
<sequence length="384" mass="43619">MVVRPYYTKEGKVLPFDKLIELEQIDELTFRSITRGYSPTGGENGTYGGHIFAQAAWAAAQTMKEGYLIHASCSLGLTHQNITGWFNLAGNPNEHFTYRVEKIRDGYNYCSRNVTVAQAAAKSSTFTCICSFKREESASVDAQEHINLKEMYHEVLKGRENEPMQHSSTPSNDSAVFVEDYLPAHPNHFNPVPGLHLRKVEMAPYNRTRAPLDRKQLTFYSLRGSLPLPTAPFPPPSDPRKMKLTREANMHACTHLYASDCQSPQIVPRHLDKPRDFTRMASLSHSVIFHTGIRDLIMSPEPRVDHPDAEPTLWEDGALPVCNLEGYGKGDQDGRKWFVQESWVTRAAEGRALYMSRMWDYERGVHVATTFQDGLVRFREDVKL</sequence>
<protein>
    <recommendedName>
        <fullName evidence="3">Acyl-CoA thioesterase-like N-terminal HotDog domain-containing protein</fullName>
    </recommendedName>
</protein>
<evidence type="ECO:0000313" key="4">
    <source>
        <dbReference type="EMBL" id="EUN32958.1"/>
    </source>
</evidence>
<name>W7ER99_BIPV3</name>
<evidence type="ECO:0000313" key="5">
    <source>
        <dbReference type="Proteomes" id="UP000054337"/>
    </source>
</evidence>
<accession>W7ER99</accession>
<comment type="similarity">
    <text evidence="1">Belongs to the C/M/P thioester hydrolase family.</text>
</comment>
<dbReference type="GO" id="GO:0009062">
    <property type="term" value="P:fatty acid catabolic process"/>
    <property type="evidence" value="ECO:0007669"/>
    <property type="project" value="TreeGrafter"/>
</dbReference>
<dbReference type="InterPro" id="IPR049449">
    <property type="entry name" value="TesB_ACOT8-like_N"/>
</dbReference>
<feature type="domain" description="Acyl-CoA thioesterase-like N-terminal HotDog" evidence="3">
    <location>
        <begin position="42"/>
        <end position="132"/>
    </location>
</feature>
<dbReference type="RefSeq" id="XP_014562686.1">
    <property type="nucleotide sequence ID" value="XM_014707200.1"/>
</dbReference>
<evidence type="ECO:0000256" key="2">
    <source>
        <dbReference type="ARBA" id="ARBA00022801"/>
    </source>
</evidence>
<dbReference type="InterPro" id="IPR003703">
    <property type="entry name" value="Acyl_CoA_thio"/>
</dbReference>
<dbReference type="Proteomes" id="UP000054337">
    <property type="component" value="Unassembled WGS sequence"/>
</dbReference>
<dbReference type="AlphaFoldDB" id="W7ER99"/>